<evidence type="ECO:0000256" key="4">
    <source>
        <dbReference type="ARBA" id="ARBA00022695"/>
    </source>
</evidence>
<evidence type="ECO:0000256" key="7">
    <source>
        <dbReference type="ARBA" id="ARBA00034754"/>
    </source>
</evidence>
<dbReference type="GO" id="GO:0009360">
    <property type="term" value="C:DNA polymerase III complex"/>
    <property type="evidence" value="ECO:0007669"/>
    <property type="project" value="InterPro"/>
</dbReference>
<evidence type="ECO:0000313" key="12">
    <source>
        <dbReference type="Proteomes" id="UP000261011"/>
    </source>
</evidence>
<dbReference type="InterPro" id="IPR008921">
    <property type="entry name" value="DNA_pol3_clamp-load_cplx_C"/>
</dbReference>
<dbReference type="InterPro" id="IPR010372">
    <property type="entry name" value="DNA_pol3_delta_N"/>
</dbReference>
<organism evidence="11 12">
    <name type="scientific">Anaerococcus nagyae</name>
    <dbReference type="NCBI Taxonomy" id="1755241"/>
    <lineage>
        <taxon>Bacteria</taxon>
        <taxon>Bacillati</taxon>
        <taxon>Bacillota</taxon>
        <taxon>Tissierellia</taxon>
        <taxon>Tissierellales</taxon>
        <taxon>Peptoniphilaceae</taxon>
        <taxon>Anaerococcus</taxon>
    </lineage>
</organism>
<evidence type="ECO:0000256" key="8">
    <source>
        <dbReference type="ARBA" id="ARBA00049244"/>
    </source>
</evidence>
<reference evidence="11 12" key="1">
    <citation type="submission" date="2018-08" db="EMBL/GenBank/DDBJ databases">
        <title>A genome reference for cultivated species of the human gut microbiota.</title>
        <authorList>
            <person name="Zou Y."/>
            <person name="Xue W."/>
            <person name="Luo G."/>
        </authorList>
    </citation>
    <scope>NUCLEOTIDE SEQUENCE [LARGE SCALE GENOMIC DNA]</scope>
    <source>
        <strain evidence="11 12">OF01-3</strain>
    </source>
</reference>
<keyword evidence="3" id="KW-0808">Transferase</keyword>
<evidence type="ECO:0000256" key="5">
    <source>
        <dbReference type="ARBA" id="ARBA00022705"/>
    </source>
</evidence>
<evidence type="ECO:0000313" key="11">
    <source>
        <dbReference type="EMBL" id="RGB77302.1"/>
    </source>
</evidence>
<dbReference type="Gene3D" id="1.20.272.10">
    <property type="match status" value="1"/>
</dbReference>
<dbReference type="OrthoDB" id="9775929at2"/>
<proteinExistence type="inferred from homology"/>
<name>A0A3E2TJZ1_9FIRM</name>
<dbReference type="Proteomes" id="UP000261011">
    <property type="component" value="Unassembled WGS sequence"/>
</dbReference>
<protein>
    <recommendedName>
        <fullName evidence="2">DNA polymerase III subunit delta</fullName>
        <ecNumber evidence="1">2.7.7.7</ecNumber>
    </recommendedName>
</protein>
<evidence type="ECO:0000259" key="10">
    <source>
        <dbReference type="Pfam" id="PF21694"/>
    </source>
</evidence>
<gene>
    <name evidence="11" type="ORF">DXA39_03555</name>
</gene>
<dbReference type="InterPro" id="IPR027417">
    <property type="entry name" value="P-loop_NTPase"/>
</dbReference>
<comment type="catalytic activity">
    <reaction evidence="8">
        <text>DNA(n) + a 2'-deoxyribonucleoside 5'-triphosphate = DNA(n+1) + diphosphate</text>
        <dbReference type="Rhea" id="RHEA:22508"/>
        <dbReference type="Rhea" id="RHEA-COMP:17339"/>
        <dbReference type="Rhea" id="RHEA-COMP:17340"/>
        <dbReference type="ChEBI" id="CHEBI:33019"/>
        <dbReference type="ChEBI" id="CHEBI:61560"/>
        <dbReference type="ChEBI" id="CHEBI:173112"/>
        <dbReference type="EC" id="2.7.7.7"/>
    </reaction>
</comment>
<dbReference type="SUPFAM" id="SSF48019">
    <property type="entry name" value="post-AAA+ oligomerization domain-like"/>
    <property type="match status" value="1"/>
</dbReference>
<dbReference type="InterPro" id="IPR048466">
    <property type="entry name" value="DNA_pol3_delta-like_C"/>
</dbReference>
<dbReference type="GO" id="GO:0003887">
    <property type="term" value="F:DNA-directed DNA polymerase activity"/>
    <property type="evidence" value="ECO:0007669"/>
    <property type="project" value="UniProtKB-KW"/>
</dbReference>
<evidence type="ECO:0000256" key="2">
    <source>
        <dbReference type="ARBA" id="ARBA00017703"/>
    </source>
</evidence>
<evidence type="ECO:0000256" key="1">
    <source>
        <dbReference type="ARBA" id="ARBA00012417"/>
    </source>
</evidence>
<dbReference type="Gene3D" id="3.40.50.300">
    <property type="entry name" value="P-loop containing nucleotide triphosphate hydrolases"/>
    <property type="match status" value="1"/>
</dbReference>
<dbReference type="PANTHER" id="PTHR34388">
    <property type="entry name" value="DNA POLYMERASE III SUBUNIT DELTA"/>
    <property type="match status" value="1"/>
</dbReference>
<comment type="caution">
    <text evidence="11">The sequence shown here is derived from an EMBL/GenBank/DDBJ whole genome shotgun (WGS) entry which is preliminary data.</text>
</comment>
<dbReference type="GO" id="GO:0003677">
    <property type="term" value="F:DNA binding"/>
    <property type="evidence" value="ECO:0007669"/>
    <property type="project" value="InterPro"/>
</dbReference>
<dbReference type="InterPro" id="IPR005790">
    <property type="entry name" value="DNA_polIII_delta"/>
</dbReference>
<evidence type="ECO:0000256" key="6">
    <source>
        <dbReference type="ARBA" id="ARBA00022932"/>
    </source>
</evidence>
<sequence>MNYKEFMTNLINDNVSGVYLFDSKEEFLNDTIIEEVRSKISIIDFNLIEIKGSKDIETIKNSYETYPVMEDKKYIIWRNIDLSKNSIKEYDGILDGLIKDVKDFPPYATLLIFSDNSPFKGKFYKSIDKNGTIVRIDRLNQRELESFIGKRFVRSGKKIQRSLVTEIVERFSYINKQSELDLYEVVNTVDKIISNSSEEIVKREDVLNQLDEILNLNIFNLTDAISSKNSREASKVYLQMVRSNEDLFMIYHMIIRQIRNLIGVKSLYLNGFNDSFIMKNIGIGSFELKKLKNFSRNFSLNELFDIHSRLFDMEYRQKSVDFNMRMEILLLINIITNNI</sequence>
<dbReference type="Pfam" id="PF06144">
    <property type="entry name" value="DNA_pol3_delta"/>
    <property type="match status" value="1"/>
</dbReference>
<feature type="domain" description="DNA polymerase III delta N-terminal" evidence="9">
    <location>
        <begin position="39"/>
        <end position="135"/>
    </location>
</feature>
<dbReference type="NCBIfam" id="TIGR01128">
    <property type="entry name" value="holA"/>
    <property type="match status" value="1"/>
</dbReference>
<evidence type="ECO:0000259" key="9">
    <source>
        <dbReference type="Pfam" id="PF06144"/>
    </source>
</evidence>
<comment type="similarity">
    <text evidence="7">Belongs to the DNA polymerase HolA subunit family.</text>
</comment>
<dbReference type="AlphaFoldDB" id="A0A3E2TJZ1"/>
<dbReference type="RefSeq" id="WP_117521054.1">
    <property type="nucleotide sequence ID" value="NZ_AP031484.1"/>
</dbReference>
<feature type="domain" description="DNA polymerase III delta subunit-like C-terminal" evidence="10">
    <location>
        <begin position="217"/>
        <end position="330"/>
    </location>
</feature>
<keyword evidence="4" id="KW-0548">Nucleotidyltransferase</keyword>
<dbReference type="PANTHER" id="PTHR34388:SF1">
    <property type="entry name" value="DNA POLYMERASE III SUBUNIT DELTA"/>
    <property type="match status" value="1"/>
</dbReference>
<dbReference type="EMBL" id="QVEU01000002">
    <property type="protein sequence ID" value="RGB77302.1"/>
    <property type="molecule type" value="Genomic_DNA"/>
</dbReference>
<evidence type="ECO:0000256" key="3">
    <source>
        <dbReference type="ARBA" id="ARBA00022679"/>
    </source>
</evidence>
<keyword evidence="5" id="KW-0235">DNA replication</keyword>
<keyword evidence="12" id="KW-1185">Reference proteome</keyword>
<dbReference type="EC" id="2.7.7.7" evidence="1"/>
<accession>A0A3E2TJZ1</accession>
<dbReference type="GO" id="GO:0006261">
    <property type="term" value="P:DNA-templated DNA replication"/>
    <property type="evidence" value="ECO:0007669"/>
    <property type="project" value="TreeGrafter"/>
</dbReference>
<keyword evidence="6" id="KW-0239">DNA-directed DNA polymerase</keyword>
<dbReference type="Pfam" id="PF21694">
    <property type="entry name" value="DNA_pol3_delta_C"/>
    <property type="match status" value="1"/>
</dbReference>